<accession>A0A1G8YU89</accession>
<dbReference type="Pfam" id="PF20082">
    <property type="entry name" value="DUF6476"/>
    <property type="match status" value="1"/>
</dbReference>
<proteinExistence type="predicted"/>
<dbReference type="STRING" id="571298.SAMN04488026_10304"/>
<evidence type="ECO:0000256" key="1">
    <source>
        <dbReference type="SAM" id="Phobius"/>
    </source>
</evidence>
<dbReference type="InterPro" id="IPR045519">
    <property type="entry name" value="DUF6476"/>
</dbReference>
<keyword evidence="1" id="KW-0472">Membrane</keyword>
<dbReference type="EMBL" id="FNEK01000030">
    <property type="protein sequence ID" value="SDK05560.1"/>
    <property type="molecule type" value="Genomic_DNA"/>
</dbReference>
<dbReference type="OrthoDB" id="7859018at2"/>
<keyword evidence="1" id="KW-1133">Transmembrane helix</keyword>
<evidence type="ECO:0000313" key="2">
    <source>
        <dbReference type="EMBL" id="SDK05560.1"/>
    </source>
</evidence>
<organism evidence="2 3">
    <name type="scientific">Aliiruegeria lutimaris</name>
    <dbReference type="NCBI Taxonomy" id="571298"/>
    <lineage>
        <taxon>Bacteria</taxon>
        <taxon>Pseudomonadati</taxon>
        <taxon>Pseudomonadota</taxon>
        <taxon>Alphaproteobacteria</taxon>
        <taxon>Rhodobacterales</taxon>
        <taxon>Roseobacteraceae</taxon>
        <taxon>Aliiruegeria</taxon>
    </lineage>
</organism>
<feature type="transmembrane region" description="Helical" evidence="1">
    <location>
        <begin position="20"/>
        <end position="44"/>
    </location>
</feature>
<keyword evidence="1" id="KW-0812">Transmembrane</keyword>
<keyword evidence="3" id="KW-1185">Reference proteome</keyword>
<evidence type="ECO:0000313" key="3">
    <source>
        <dbReference type="Proteomes" id="UP000199382"/>
    </source>
</evidence>
<name>A0A1G8YU89_9RHOB</name>
<dbReference type="AlphaFoldDB" id="A0A1G8YU89"/>
<gene>
    <name evidence="2" type="ORF">SAMN04488026_10304</name>
</gene>
<dbReference type="RefSeq" id="WP_093157518.1">
    <property type="nucleotide sequence ID" value="NZ_FNEK01000030.1"/>
</dbReference>
<dbReference type="Proteomes" id="UP000199382">
    <property type="component" value="Unassembled WGS sequence"/>
</dbReference>
<protein>
    <submittedName>
        <fullName evidence="2">Uncharacterized protein</fullName>
    </submittedName>
</protein>
<reference evidence="2 3" key="1">
    <citation type="submission" date="2016-10" db="EMBL/GenBank/DDBJ databases">
        <authorList>
            <person name="de Groot N.N."/>
        </authorList>
    </citation>
    <scope>NUCLEOTIDE SEQUENCE [LARGE SCALE GENOMIC DNA]</scope>
    <source>
        <strain evidence="2 3">DSM 25294</strain>
    </source>
</reference>
<sequence>MEPTDEQPLSEADARNLRFLRVLVLVLTGTMIAGMVLLVALFYARLGGDAPAPEALVVPERFEIPAGSQIAAITQAKAFWVLVTTQGEVLFFAPTGGAPTRTIPAPD</sequence>